<accession>A0ABN3P8J3</accession>
<protein>
    <submittedName>
        <fullName evidence="1">Uncharacterized protein</fullName>
    </submittedName>
</protein>
<proteinExistence type="predicted"/>
<comment type="caution">
    <text evidence="1">The sequence shown here is derived from an EMBL/GenBank/DDBJ whole genome shotgun (WGS) entry which is preliminary data.</text>
</comment>
<sequence length="73" mass="8075">MGCSIDERVLTRMWRAGEREVVYRRSIPLATQHLAIMQSPTAERAAVLGAAMLVVREVLSAENVNIRVPQAAD</sequence>
<dbReference type="RefSeq" id="WP_425561408.1">
    <property type="nucleotide sequence ID" value="NZ_BAAARI010000005.1"/>
</dbReference>
<evidence type="ECO:0000313" key="2">
    <source>
        <dbReference type="Proteomes" id="UP001500274"/>
    </source>
</evidence>
<gene>
    <name evidence="1" type="ORF">GCM10009862_09260</name>
</gene>
<evidence type="ECO:0000313" key="1">
    <source>
        <dbReference type="EMBL" id="GAA2572494.1"/>
    </source>
</evidence>
<dbReference type="EMBL" id="BAAARI010000005">
    <property type="protein sequence ID" value="GAA2572494.1"/>
    <property type="molecule type" value="Genomic_DNA"/>
</dbReference>
<keyword evidence="2" id="KW-1185">Reference proteome</keyword>
<name>A0ABN3P8J3_9MICO</name>
<dbReference type="Proteomes" id="UP001500274">
    <property type="component" value="Unassembled WGS sequence"/>
</dbReference>
<reference evidence="1 2" key="1">
    <citation type="journal article" date="2019" name="Int. J. Syst. Evol. Microbiol.">
        <title>The Global Catalogue of Microorganisms (GCM) 10K type strain sequencing project: providing services to taxonomists for standard genome sequencing and annotation.</title>
        <authorList>
            <consortium name="The Broad Institute Genomics Platform"/>
            <consortium name="The Broad Institute Genome Sequencing Center for Infectious Disease"/>
            <person name="Wu L."/>
            <person name="Ma J."/>
        </authorList>
    </citation>
    <scope>NUCLEOTIDE SEQUENCE [LARGE SCALE GENOMIC DNA]</scope>
    <source>
        <strain evidence="1 2">JCM 16365</strain>
    </source>
</reference>
<organism evidence="1 2">
    <name type="scientific">Microbacterium binotii</name>
    <dbReference type="NCBI Taxonomy" id="462710"/>
    <lineage>
        <taxon>Bacteria</taxon>
        <taxon>Bacillati</taxon>
        <taxon>Actinomycetota</taxon>
        <taxon>Actinomycetes</taxon>
        <taxon>Micrococcales</taxon>
        <taxon>Microbacteriaceae</taxon>
        <taxon>Microbacterium</taxon>
    </lineage>
</organism>